<protein>
    <submittedName>
        <fullName evidence="11">Beta-lactamase family protein</fullName>
    </submittedName>
</protein>
<dbReference type="SUPFAM" id="SSF56601">
    <property type="entry name" value="beta-lactamase/transpeptidase-like"/>
    <property type="match status" value="1"/>
</dbReference>
<name>A0AB34FQS9_9HYPO</name>
<accession>A0AB34FQS9</accession>
<dbReference type="InterPro" id="IPR024080">
    <property type="entry name" value="Neurolysin/TOP_N"/>
</dbReference>
<dbReference type="GO" id="GO:0006508">
    <property type="term" value="P:proteolysis"/>
    <property type="evidence" value="ECO:0007669"/>
    <property type="project" value="UniProtKB-KW"/>
</dbReference>
<dbReference type="GO" id="GO:0004222">
    <property type="term" value="F:metalloendopeptidase activity"/>
    <property type="evidence" value="ECO:0007669"/>
    <property type="project" value="InterPro"/>
</dbReference>
<evidence type="ECO:0000256" key="2">
    <source>
        <dbReference type="ARBA" id="ARBA00022670"/>
    </source>
</evidence>
<dbReference type="InterPro" id="IPR024077">
    <property type="entry name" value="Neurolysin/TOP_dom2"/>
</dbReference>
<comment type="similarity">
    <text evidence="1 7">Belongs to the peptidase M3 family.</text>
</comment>
<evidence type="ECO:0000313" key="11">
    <source>
        <dbReference type="EMBL" id="KAJ6440726.1"/>
    </source>
</evidence>
<evidence type="ECO:0000259" key="8">
    <source>
        <dbReference type="Pfam" id="PF00144"/>
    </source>
</evidence>
<comment type="cofactor">
    <cofactor evidence="7">
        <name>Zn(2+)</name>
        <dbReference type="ChEBI" id="CHEBI:29105"/>
    </cofactor>
    <text evidence="7">Binds 1 zinc ion.</text>
</comment>
<evidence type="ECO:0000259" key="9">
    <source>
        <dbReference type="Pfam" id="PF01432"/>
    </source>
</evidence>
<dbReference type="Gene3D" id="3.40.390.10">
    <property type="entry name" value="Collagenase (Catalytic Domain)"/>
    <property type="match status" value="1"/>
</dbReference>
<evidence type="ECO:0000256" key="1">
    <source>
        <dbReference type="ARBA" id="ARBA00006040"/>
    </source>
</evidence>
<dbReference type="Gene3D" id="3.40.710.10">
    <property type="entry name" value="DD-peptidase/beta-lactamase superfamily"/>
    <property type="match status" value="1"/>
</dbReference>
<dbReference type="AlphaFoldDB" id="A0AB34FQS9"/>
<dbReference type="Gene3D" id="1.10.1370.10">
    <property type="entry name" value="Neurolysin, domain 3"/>
    <property type="match status" value="1"/>
</dbReference>
<dbReference type="Pfam" id="PF11954">
    <property type="entry name" value="DUF3471"/>
    <property type="match status" value="1"/>
</dbReference>
<proteinExistence type="inferred from homology"/>
<dbReference type="Proteomes" id="UP001163105">
    <property type="component" value="Unassembled WGS sequence"/>
</dbReference>
<dbReference type="InterPro" id="IPR012338">
    <property type="entry name" value="Beta-lactam/transpept-like"/>
</dbReference>
<dbReference type="InterPro" id="IPR001567">
    <property type="entry name" value="Pept_M3A_M3B_dom"/>
</dbReference>
<keyword evidence="5 7" id="KW-0862">Zinc</keyword>
<dbReference type="GO" id="GO:0006518">
    <property type="term" value="P:peptide metabolic process"/>
    <property type="evidence" value="ECO:0007669"/>
    <property type="project" value="TreeGrafter"/>
</dbReference>
<reference evidence="11" key="1">
    <citation type="submission" date="2023-01" db="EMBL/GenBank/DDBJ databases">
        <title>The growth and conidiation of Purpureocillium lavendulum are regulated by nitrogen source and histone H3K14 acetylation.</title>
        <authorList>
            <person name="Tang P."/>
            <person name="Han J."/>
            <person name="Zhang C."/>
            <person name="Tang P."/>
            <person name="Qi F."/>
            <person name="Zhang K."/>
            <person name="Liang L."/>
        </authorList>
    </citation>
    <scope>NUCLEOTIDE SEQUENCE</scope>
    <source>
        <strain evidence="11">YMF1.00683</strain>
    </source>
</reference>
<dbReference type="EMBL" id="JAQHRD010000005">
    <property type="protein sequence ID" value="KAJ6440726.1"/>
    <property type="molecule type" value="Genomic_DNA"/>
</dbReference>
<dbReference type="GO" id="GO:0046872">
    <property type="term" value="F:metal ion binding"/>
    <property type="evidence" value="ECO:0007669"/>
    <property type="project" value="UniProtKB-UniRule"/>
</dbReference>
<dbReference type="PANTHER" id="PTHR11804">
    <property type="entry name" value="PROTEASE M3 THIMET OLIGOPEPTIDASE-RELATED"/>
    <property type="match status" value="1"/>
</dbReference>
<dbReference type="Pfam" id="PF01432">
    <property type="entry name" value="Peptidase_M3"/>
    <property type="match status" value="1"/>
</dbReference>
<dbReference type="Pfam" id="PF00144">
    <property type="entry name" value="Beta-lactamase"/>
    <property type="match status" value="1"/>
</dbReference>
<sequence>MIAAHPQPPVRFDATAASIIADTERLIHRTIEIWDNICRDVTPETATFDNVVLPFAAILFDDADLELYSRIDVFKLYYLAKLHQKFAQNGCAIEDDETKARFLEKRKRLNDVQKQMQKNLHEDTSGACNPVFANAKSGETRKKMFYAVKNRIPDNIPLFREMVLLRDETARMLGYSHHLAFRTASKMDRIREKTLSYSQEVLQFKVAEERARGRSTEDVKAFFWDETYLTTQQYNIERPHGPNITEYFELEHTLEAMLKVFGDLFDTVFDRVTDEQQRSFGQNPLVWHPDVKMYAVWDARARDTFLGYAYLDLFPRDGKYTHKGHYALQYGFEKADGSRFHPYDNMGSLFHELGHLHHSLYFVEVPSIMFEEFLELPSFISALSFHYSYLSPEFKAAWEEDHEGEGSVPVHLADEQVAWLTRDDVRYNVRSQAFNLFLALYDVMVHSPKSHAELENMNLAAEFNKLQARVRALSGGEECGDGWEHSHGESVFRSICEKYDAGYYSYILARVYALDMFRTCFKEGAENKAAGKKFRDTVLEAGGKQPEMQTFIDFVGREASTKAYFEWLGFSTRVEDLMEKHHIPGLAVAIVQGDRIASQGWGKARLSPPKECTADTLFDIASASKSLTAASVGLLVADEEKHPHVKYDAIMSQLLPGDFEMPDQEYTKSVTVEDVLSHRTGMAAHDSSYMNCQSSMPDDARSVTRNLRNLHVGAPIRSEYIYCNMMYTAATYLVEKETGSRFDDFLQSRFFEPLAMNSTNLGVRRAEAKGLGERLATGYTWSSENQKYDGFACWHCPEAQGAGSIMTSVNDYIKWVKAMMNHEEPITKEIYDGLIKGRIISNPEYENMRPLTSPTLYAAGWEVHSYRGHTIVSHDGSVPGFASTHIFLPSFKFGAAIFGNARGASVVGSVITYELIDELLKVPAEDRLDWEQIETEIFKKVEENESGGLEEDIREELCPGLKQAEPQELALSAYTGEYWNAGYHGMTLQVKHGKLFVDATDRSMGFTLTFEHLAGQTKYIAHLSDMFEGGADPLKAEFQLDNDRAIRMGLHLEPELEELIWFDWVERN</sequence>
<dbReference type="InterPro" id="IPR001466">
    <property type="entry name" value="Beta-lactam-related"/>
</dbReference>
<feature type="domain" description="Peptidase M3A/M3B catalytic" evidence="9">
    <location>
        <begin position="133"/>
        <end position="566"/>
    </location>
</feature>
<feature type="domain" description="Beta-lactamase-related" evidence="8">
    <location>
        <begin position="572"/>
        <end position="903"/>
    </location>
</feature>
<evidence type="ECO:0000256" key="6">
    <source>
        <dbReference type="ARBA" id="ARBA00023049"/>
    </source>
</evidence>
<dbReference type="GO" id="GO:0005758">
    <property type="term" value="C:mitochondrial intermembrane space"/>
    <property type="evidence" value="ECO:0007669"/>
    <property type="project" value="TreeGrafter"/>
</dbReference>
<dbReference type="SUPFAM" id="SSF55486">
    <property type="entry name" value="Metalloproteases ('zincins'), catalytic domain"/>
    <property type="match status" value="1"/>
</dbReference>
<evidence type="ECO:0000256" key="4">
    <source>
        <dbReference type="ARBA" id="ARBA00022801"/>
    </source>
</evidence>
<dbReference type="PANTHER" id="PTHR11804:SF84">
    <property type="entry name" value="SACCHAROLYSIN"/>
    <property type="match status" value="1"/>
</dbReference>
<evidence type="ECO:0000256" key="5">
    <source>
        <dbReference type="ARBA" id="ARBA00022833"/>
    </source>
</evidence>
<dbReference type="InterPro" id="IPR021860">
    <property type="entry name" value="Peptidase_S12_Pab87-rel_C"/>
</dbReference>
<dbReference type="InterPro" id="IPR024079">
    <property type="entry name" value="MetalloPept_cat_dom_sf"/>
</dbReference>
<evidence type="ECO:0000256" key="3">
    <source>
        <dbReference type="ARBA" id="ARBA00022723"/>
    </source>
</evidence>
<keyword evidence="12" id="KW-1185">Reference proteome</keyword>
<comment type="caution">
    <text evidence="11">The sequence shown here is derived from an EMBL/GenBank/DDBJ whole genome shotgun (WGS) entry which is preliminary data.</text>
</comment>
<dbReference type="Gene3D" id="1.20.1050.40">
    <property type="entry name" value="Endopeptidase. Chain P, domain 1"/>
    <property type="match status" value="1"/>
</dbReference>
<evidence type="ECO:0000259" key="10">
    <source>
        <dbReference type="Pfam" id="PF11954"/>
    </source>
</evidence>
<evidence type="ECO:0000313" key="12">
    <source>
        <dbReference type="Proteomes" id="UP001163105"/>
    </source>
</evidence>
<keyword evidence="2 7" id="KW-0645">Protease</keyword>
<feature type="domain" description="Peptidase S12 Pab87-related C-terminal" evidence="10">
    <location>
        <begin position="964"/>
        <end position="1061"/>
    </location>
</feature>
<keyword evidence="4 7" id="KW-0378">Hydrolase</keyword>
<gene>
    <name evidence="11" type="ORF">O9K51_06517</name>
</gene>
<dbReference type="InterPro" id="IPR045090">
    <property type="entry name" value="Pept_M3A_M3B"/>
</dbReference>
<keyword evidence="6 7" id="KW-0482">Metalloprotease</keyword>
<evidence type="ECO:0000256" key="7">
    <source>
        <dbReference type="RuleBase" id="RU003435"/>
    </source>
</evidence>
<organism evidence="11 12">
    <name type="scientific">Purpureocillium lavendulum</name>
    <dbReference type="NCBI Taxonomy" id="1247861"/>
    <lineage>
        <taxon>Eukaryota</taxon>
        <taxon>Fungi</taxon>
        <taxon>Dikarya</taxon>
        <taxon>Ascomycota</taxon>
        <taxon>Pezizomycotina</taxon>
        <taxon>Sordariomycetes</taxon>
        <taxon>Hypocreomycetidae</taxon>
        <taxon>Hypocreales</taxon>
        <taxon>Ophiocordycipitaceae</taxon>
        <taxon>Purpureocillium</taxon>
    </lineage>
</organism>
<keyword evidence="3 7" id="KW-0479">Metal-binding</keyword>